<evidence type="ECO:0000313" key="1">
    <source>
        <dbReference type="EMBL" id="KAF5899808.1"/>
    </source>
</evidence>
<dbReference type="AlphaFoldDB" id="A0A8J4XAR6"/>
<dbReference type="Proteomes" id="UP000727407">
    <property type="component" value="Unassembled WGS sequence"/>
</dbReference>
<dbReference type="OrthoDB" id="8799149at2759"/>
<reference evidence="1" key="1">
    <citation type="submission" date="2020-07" db="EMBL/GenBank/DDBJ databases">
        <title>Clarias magur genome sequencing, assembly and annotation.</title>
        <authorList>
            <person name="Kushwaha B."/>
            <person name="Kumar R."/>
            <person name="Das P."/>
            <person name="Joshi C.G."/>
            <person name="Kumar D."/>
            <person name="Nagpure N.S."/>
            <person name="Pandey M."/>
            <person name="Agarwal S."/>
            <person name="Srivastava S."/>
            <person name="Singh M."/>
            <person name="Sahoo L."/>
            <person name="Jayasankar P."/>
            <person name="Meher P.K."/>
            <person name="Koringa P.G."/>
            <person name="Iquebal M.A."/>
            <person name="Das S.P."/>
            <person name="Bit A."/>
            <person name="Patnaik S."/>
            <person name="Patel N."/>
            <person name="Shah T.M."/>
            <person name="Hinsu A."/>
            <person name="Jena J.K."/>
        </authorList>
    </citation>
    <scope>NUCLEOTIDE SEQUENCE</scope>
    <source>
        <strain evidence="1">CIFAMagur01</strain>
        <tissue evidence="1">Testis</tissue>
    </source>
</reference>
<comment type="caution">
    <text evidence="1">The sequence shown here is derived from an EMBL/GenBank/DDBJ whole genome shotgun (WGS) entry which is preliminary data.</text>
</comment>
<feature type="non-terminal residue" evidence="1">
    <location>
        <position position="1"/>
    </location>
</feature>
<proteinExistence type="predicted"/>
<organism evidence="1 2">
    <name type="scientific">Clarias magur</name>
    <name type="common">Asian catfish</name>
    <name type="synonym">Macropteronotus magur</name>
    <dbReference type="NCBI Taxonomy" id="1594786"/>
    <lineage>
        <taxon>Eukaryota</taxon>
        <taxon>Metazoa</taxon>
        <taxon>Chordata</taxon>
        <taxon>Craniata</taxon>
        <taxon>Vertebrata</taxon>
        <taxon>Euteleostomi</taxon>
        <taxon>Actinopterygii</taxon>
        <taxon>Neopterygii</taxon>
        <taxon>Teleostei</taxon>
        <taxon>Ostariophysi</taxon>
        <taxon>Siluriformes</taxon>
        <taxon>Clariidae</taxon>
        <taxon>Clarias</taxon>
    </lineage>
</organism>
<keyword evidence="2" id="KW-1185">Reference proteome</keyword>
<name>A0A8J4XAR6_CLAMG</name>
<sequence length="162" mass="18556">MKLQGSASHLHPLHSTENESDLDYRTASKMIWMRVLIVSSLLALLHAHKHCTQLIKWGNLLQALSSMSNGISETCAHHYNKDRLCDPSYMLHQVELNAKLLSDVMKKAESLYSKNPNPEDFIEMLQHTQHTLTSCAHHPHNVDHKPVARCFHQLEAFIQDNM</sequence>
<dbReference type="EMBL" id="QNUK01000155">
    <property type="protein sequence ID" value="KAF5899808.1"/>
    <property type="molecule type" value="Genomic_DNA"/>
</dbReference>
<gene>
    <name evidence="1" type="ORF">DAT39_010469</name>
</gene>
<evidence type="ECO:0000313" key="2">
    <source>
        <dbReference type="Proteomes" id="UP000727407"/>
    </source>
</evidence>
<accession>A0A8J4XAR6</accession>
<protein>
    <submittedName>
        <fullName evidence="1">ATP-dependent 6- platelet type-like isoform X1</fullName>
    </submittedName>
</protein>